<dbReference type="EMBL" id="CP010835">
    <property type="protein sequence ID" value="AMM53250.1"/>
    <property type="molecule type" value="Genomic_DNA"/>
</dbReference>
<proteinExistence type="predicted"/>
<reference evidence="1 2" key="2">
    <citation type="journal article" date="2016" name="Int. J. Syst. Evol. Microbiol.">
        <title>Pyrococcus kukulkanii sp. nov., a hyperthermophilic, piezophilic archaeon isolated from a deep-sea hydrothermal vent.</title>
        <authorList>
            <person name="Callac N."/>
            <person name="Oger P."/>
            <person name="Lesongeur F."/>
            <person name="Rattray J.E."/>
            <person name="Vannier P."/>
            <person name="Michoud G."/>
            <person name="Beauverger M."/>
            <person name="Gayet N."/>
            <person name="Rouxel O."/>
            <person name="Jebbar M."/>
            <person name="Godfroy A."/>
        </authorList>
    </citation>
    <scope>NUCLEOTIDE SEQUENCE [LARGE SCALE GENOMIC DNA]</scope>
    <source>
        <strain evidence="1 2">NCB100</strain>
    </source>
</reference>
<dbReference type="STRING" id="1609559.TQ32_01110"/>
<evidence type="ECO:0000313" key="1">
    <source>
        <dbReference type="EMBL" id="AMM53250.1"/>
    </source>
</evidence>
<dbReference type="PATRIC" id="fig|1609559.3.peg.234"/>
<name>A0A127B770_9EURY</name>
<accession>A0A127B770</accession>
<reference evidence="2" key="1">
    <citation type="submission" date="2015-02" db="EMBL/GenBank/DDBJ databases">
        <title>Pyrococcus kukulkanii sp. nov., a novel hyperthermophilic archaeon isolated from a deep-sea hydrothermal vent at the Guaymas Basin.</title>
        <authorList>
            <person name="Oger P.M."/>
            <person name="Callac N."/>
            <person name="Jebbar M."/>
            <person name="Godfroy A."/>
        </authorList>
    </citation>
    <scope>NUCLEOTIDE SEQUENCE [LARGE SCALE GENOMIC DNA]</scope>
    <source>
        <strain evidence="2">NCB100</strain>
    </source>
</reference>
<dbReference type="CDD" id="cd00293">
    <property type="entry name" value="USP-like"/>
    <property type="match status" value="1"/>
</dbReference>
<gene>
    <name evidence="1" type="ORF">TQ32_01110</name>
</gene>
<dbReference type="OrthoDB" id="105894at2157"/>
<protein>
    <recommendedName>
        <fullName evidence="3">UspA domain-containing protein</fullName>
    </recommendedName>
</protein>
<dbReference type="SUPFAM" id="SSF52402">
    <property type="entry name" value="Adenine nucleotide alpha hydrolases-like"/>
    <property type="match status" value="1"/>
</dbReference>
<dbReference type="Gene3D" id="3.40.50.620">
    <property type="entry name" value="HUPs"/>
    <property type="match status" value="1"/>
</dbReference>
<organism evidence="1 2">
    <name type="scientific">Pyrococcus kukulkanii</name>
    <dbReference type="NCBI Taxonomy" id="1609559"/>
    <lineage>
        <taxon>Archaea</taxon>
        <taxon>Methanobacteriati</taxon>
        <taxon>Methanobacteriota</taxon>
        <taxon>Thermococci</taxon>
        <taxon>Thermococcales</taxon>
        <taxon>Thermococcaceae</taxon>
        <taxon>Pyrococcus</taxon>
    </lineage>
</organism>
<dbReference type="AlphaFoldDB" id="A0A127B770"/>
<evidence type="ECO:0000313" key="2">
    <source>
        <dbReference type="Proteomes" id="UP000070587"/>
    </source>
</evidence>
<dbReference type="InterPro" id="IPR014729">
    <property type="entry name" value="Rossmann-like_a/b/a_fold"/>
</dbReference>
<sequence length="182" mass="21071">MGLFSNLILRRFKGVAPRYEEIVRAYKEFLLTEEEFAIPKIERIMIPLDRYSEHPNETVLEYLSSYPGAQILILYVIDGEVCRLIRETIGEREAELFRKRELERGHNMLKQAEKLISEIRGGFSIQSKLKTGNKAEVVEGIVDNFELIIISRHYGAETTKTHPVSPIVLRILQNVKIPVLLY</sequence>
<dbReference type="RefSeq" id="WP_068320206.1">
    <property type="nucleotide sequence ID" value="NZ_CP010835.1"/>
</dbReference>
<evidence type="ECO:0008006" key="3">
    <source>
        <dbReference type="Google" id="ProtNLM"/>
    </source>
</evidence>
<dbReference type="Proteomes" id="UP000070587">
    <property type="component" value="Chromosome"/>
</dbReference>
<dbReference type="KEGG" id="pyc:TQ32_01110"/>
<dbReference type="GeneID" id="28490388"/>